<evidence type="ECO:0000313" key="3">
    <source>
        <dbReference type="EMBL" id="ACR34938.1"/>
    </source>
</evidence>
<evidence type="ECO:0008006" key="4">
    <source>
        <dbReference type="Google" id="ProtNLM"/>
    </source>
</evidence>
<feature type="region of interest" description="Disordered" evidence="1">
    <location>
        <begin position="178"/>
        <end position="207"/>
    </location>
</feature>
<sequence length="358" mass="37882">MVGPFLLLLVAHAVLMDHLPEEIREDSLVSWHLGVAREVVDVNDEIAVAGADVADHVEVEELQAQRAAEAARDLVDECGGRHDGVLETLFAVVLLRRALSGEVGDLGEGDGSLGRCVILGGHVGQATALDASDVAADDVDLEDDAAMVDELLEHKRRAELAEALAVVDERHLVGLGGAVGDEGLGDEREAERGKESEVGERGSVVDDDLAGDTESAVLVGGVVELGDDLEHGDAVVEAVDGVGRVDDGDGRVARGEGHELGAPVVSVELVDEEVEGPLLCQGLRRIHGDEVHAPRRRLGHQRRLDEALLLLRRERVTDDVARGVGDAGGGLGGGVGGHRVGFGRNRSMEIEICWEIRW</sequence>
<reference evidence="3" key="1">
    <citation type="journal article" date="2009" name="PLoS Genet.">
        <title>Sequencing, mapping, and analysis of 27,455 maize full-length cDNAs.</title>
        <authorList>
            <person name="Soderlund C."/>
            <person name="Descour A."/>
            <person name="Kudrna D."/>
            <person name="Bomhoff M."/>
            <person name="Boyd L."/>
            <person name="Currie J."/>
            <person name="Angelova A."/>
            <person name="Collura K."/>
            <person name="Wissotski M."/>
            <person name="Ashley E."/>
            <person name="Morrow D."/>
            <person name="Fernandes J."/>
            <person name="Walbot V."/>
            <person name="Yu Y."/>
        </authorList>
    </citation>
    <scope>NUCLEOTIDE SEQUENCE</scope>
    <source>
        <strain evidence="3">B73</strain>
    </source>
</reference>
<proteinExistence type="evidence at transcript level"/>
<accession>C4J188</accession>
<evidence type="ECO:0000256" key="2">
    <source>
        <dbReference type="SAM" id="SignalP"/>
    </source>
</evidence>
<protein>
    <recommendedName>
        <fullName evidence="4">Secreted protein</fullName>
    </recommendedName>
</protein>
<name>C4J188_MAIZE</name>
<feature type="signal peptide" evidence="2">
    <location>
        <begin position="1"/>
        <end position="16"/>
    </location>
</feature>
<evidence type="ECO:0000256" key="1">
    <source>
        <dbReference type="SAM" id="MobiDB-lite"/>
    </source>
</evidence>
<keyword evidence="2" id="KW-0732">Signal</keyword>
<organism evidence="3">
    <name type="scientific">Zea mays</name>
    <name type="common">Maize</name>
    <dbReference type="NCBI Taxonomy" id="4577"/>
    <lineage>
        <taxon>Eukaryota</taxon>
        <taxon>Viridiplantae</taxon>
        <taxon>Streptophyta</taxon>
        <taxon>Embryophyta</taxon>
        <taxon>Tracheophyta</taxon>
        <taxon>Spermatophyta</taxon>
        <taxon>Magnoliopsida</taxon>
        <taxon>Liliopsida</taxon>
        <taxon>Poales</taxon>
        <taxon>Poaceae</taxon>
        <taxon>PACMAD clade</taxon>
        <taxon>Panicoideae</taxon>
        <taxon>Andropogonodae</taxon>
        <taxon>Andropogoneae</taxon>
        <taxon>Tripsacinae</taxon>
        <taxon>Zea</taxon>
    </lineage>
</organism>
<dbReference type="AlphaFoldDB" id="C4J188"/>
<feature type="compositionally biased region" description="Basic and acidic residues" evidence="1">
    <location>
        <begin position="185"/>
        <end position="204"/>
    </location>
</feature>
<feature type="chain" id="PRO_5002937682" description="Secreted protein" evidence="2">
    <location>
        <begin position="17"/>
        <end position="358"/>
    </location>
</feature>
<dbReference type="EMBL" id="BT084585">
    <property type="protein sequence ID" value="ACR34938.1"/>
    <property type="molecule type" value="mRNA"/>
</dbReference>